<reference evidence="2" key="1">
    <citation type="submission" date="2015-07" db="EMBL/GenBank/DDBJ databases">
        <title>Adaptation to a free-living lifestyle via gene acquisitions in the diplomonad Trepomonas sp. PC1.</title>
        <authorList>
            <person name="Xu F."/>
            <person name="Jerlstrom-Hultqvist J."/>
            <person name="Kolisko M."/>
            <person name="Simpson A.G.B."/>
            <person name="Roger A.J."/>
            <person name="Svard S.G."/>
            <person name="Andersson J.O."/>
        </authorList>
    </citation>
    <scope>NUCLEOTIDE SEQUENCE</scope>
    <source>
        <strain evidence="2">PC1</strain>
    </source>
</reference>
<dbReference type="GO" id="GO:0016422">
    <property type="term" value="F:mRNA (2'-O-methyladenosine-N6-)-methyltransferase activity"/>
    <property type="evidence" value="ECO:0007669"/>
    <property type="project" value="InterPro"/>
</dbReference>
<dbReference type="Pfam" id="PF12237">
    <property type="entry name" value="PCIF1_WW"/>
    <property type="match status" value="1"/>
</dbReference>
<gene>
    <name evidence="2" type="ORF">TPC1_13267</name>
</gene>
<feature type="domain" description="PCIF1 WW" evidence="1">
    <location>
        <begin position="296"/>
        <end position="456"/>
    </location>
</feature>
<organism evidence="2">
    <name type="scientific">Trepomonas sp. PC1</name>
    <dbReference type="NCBI Taxonomy" id="1076344"/>
    <lineage>
        <taxon>Eukaryota</taxon>
        <taxon>Metamonada</taxon>
        <taxon>Diplomonadida</taxon>
        <taxon>Hexamitidae</taxon>
        <taxon>Hexamitinae</taxon>
        <taxon>Trepomonas</taxon>
    </lineage>
</organism>
<feature type="non-terminal residue" evidence="2">
    <location>
        <position position="1"/>
    </location>
</feature>
<name>A0A146KFH8_9EUKA</name>
<evidence type="ECO:0000313" key="2">
    <source>
        <dbReference type="EMBL" id="JAP94181.1"/>
    </source>
</evidence>
<evidence type="ECO:0000259" key="1">
    <source>
        <dbReference type="Pfam" id="PF12237"/>
    </source>
</evidence>
<dbReference type="EMBL" id="GDID01002425">
    <property type="protein sequence ID" value="JAP94181.1"/>
    <property type="molecule type" value="Transcribed_RNA"/>
</dbReference>
<dbReference type="GO" id="GO:0099122">
    <property type="term" value="F:RNA polymerase II C-terminal domain binding"/>
    <property type="evidence" value="ECO:0007669"/>
    <property type="project" value="InterPro"/>
</dbReference>
<dbReference type="InterPro" id="IPR039881">
    <property type="entry name" value="PCIF1-like"/>
</dbReference>
<sequence>SIKATLPPYDFDCKTEFEIKTKLPQPPDQQSLLATELLFAHQLNQVRLYFSELLQEKMRIQQPKDLLNRWLFILVNNDFNFNQLLETKDDLENNVIGRELILQKPYRLMYDYTNYDQKKVDQVASQFNYQLRQFLSDEDMFARKYSEFQLPLGEFKKEILKYTPDRVLQQNRAACLPKQLEACKKYNMIRFKLTIQDILQKLVEKCQQVFKQELNPQIKDECFQISIKDSKQQILTEAQIQNSQSEFFDFEVSVKNCAQFTLIYSDFFSKLLKSDTMFRINKVHVLKLFKLNPNLFQIIALQRRYASFFGNQLTYLVRQNNETQQRQNKYEGTSFHAAATERVFKYLNSHYQTGLECFASPLNCYFKQYCSAFPKIDQLFGSQGSFFQTEFVSGVFECNPPFTEEIIDSTVDYLYKQIENAKQHLIFVVLVPDWRVPLAPYHAKLENDYNLEQKYVKYFKQLMPNEHFYVSGEQQKAPQRYYQTPHGSCVYVLGNEQAIEKYGQNVFEVIGNNVLEAMKSPDELRM</sequence>
<dbReference type="AlphaFoldDB" id="A0A146KFH8"/>
<dbReference type="InterPro" id="IPR022035">
    <property type="entry name" value="PCIF1_WW"/>
</dbReference>
<dbReference type="PANTHER" id="PTHR21727:SF0">
    <property type="entry name" value="MRNA (2'-O-METHYLADENOSINE-N(6)-)-METHYLTRANSFERASE"/>
    <property type="match status" value="1"/>
</dbReference>
<dbReference type="PANTHER" id="PTHR21727">
    <property type="entry name" value="PHOSPHORYLATED CTD INTERACTING FACTOR 1"/>
    <property type="match status" value="1"/>
</dbReference>
<proteinExistence type="predicted"/>
<protein>
    <submittedName>
        <fullName evidence="2">Phosphorylated CTD interacting factor PCIF1</fullName>
    </submittedName>
</protein>
<accession>A0A146KFH8</accession>